<sequence length="122" mass="14454">MSTREDLYLAPEVDALALAFSGVDLSLEVMDDVEPYEVLDLRKLFEYWNWRGGKDFDGDQTMFDSWYNFYRFPDDDIMDDFMRRPTKRARVEERRQAPVEDATESSPDERPIRRGGAKRTRT</sequence>
<comment type="caution">
    <text evidence="2">The sequence shown here is derived from an EMBL/GenBank/DDBJ whole genome shotgun (WGS) entry which is preliminary data.</text>
</comment>
<proteinExistence type="predicted"/>
<dbReference type="EMBL" id="CAICTM010001474">
    <property type="protein sequence ID" value="CAB9523956.1"/>
    <property type="molecule type" value="Genomic_DNA"/>
</dbReference>
<dbReference type="AlphaFoldDB" id="A0A9N8EMJ9"/>
<reference evidence="2" key="1">
    <citation type="submission" date="2020-06" db="EMBL/GenBank/DDBJ databases">
        <authorList>
            <consortium name="Plant Systems Biology data submission"/>
        </authorList>
    </citation>
    <scope>NUCLEOTIDE SEQUENCE</scope>
    <source>
        <strain evidence="2">D6</strain>
    </source>
</reference>
<feature type="compositionally biased region" description="Basic residues" evidence="1">
    <location>
        <begin position="113"/>
        <end position="122"/>
    </location>
</feature>
<accession>A0A9N8EMJ9</accession>
<dbReference type="Proteomes" id="UP001153069">
    <property type="component" value="Unassembled WGS sequence"/>
</dbReference>
<keyword evidence="3" id="KW-1185">Reference proteome</keyword>
<organism evidence="2 3">
    <name type="scientific">Seminavis robusta</name>
    <dbReference type="NCBI Taxonomy" id="568900"/>
    <lineage>
        <taxon>Eukaryota</taxon>
        <taxon>Sar</taxon>
        <taxon>Stramenopiles</taxon>
        <taxon>Ochrophyta</taxon>
        <taxon>Bacillariophyta</taxon>
        <taxon>Bacillariophyceae</taxon>
        <taxon>Bacillariophycidae</taxon>
        <taxon>Naviculales</taxon>
        <taxon>Naviculaceae</taxon>
        <taxon>Seminavis</taxon>
    </lineage>
</organism>
<name>A0A9N8EMJ9_9STRA</name>
<protein>
    <submittedName>
        <fullName evidence="2">Uncharacterized protein</fullName>
    </submittedName>
</protein>
<feature type="compositionally biased region" description="Basic and acidic residues" evidence="1">
    <location>
        <begin position="89"/>
        <end position="98"/>
    </location>
</feature>
<evidence type="ECO:0000313" key="2">
    <source>
        <dbReference type="EMBL" id="CAB9523956.1"/>
    </source>
</evidence>
<evidence type="ECO:0000256" key="1">
    <source>
        <dbReference type="SAM" id="MobiDB-lite"/>
    </source>
</evidence>
<gene>
    <name evidence="2" type="ORF">SEMRO_1476_G275910.1</name>
</gene>
<feature type="region of interest" description="Disordered" evidence="1">
    <location>
        <begin position="88"/>
        <end position="122"/>
    </location>
</feature>
<evidence type="ECO:0000313" key="3">
    <source>
        <dbReference type="Proteomes" id="UP001153069"/>
    </source>
</evidence>